<gene>
    <name evidence="2" type="ORF">B0H65DRAFT_439790</name>
</gene>
<feature type="compositionally biased region" description="Basic residues" evidence="1">
    <location>
        <begin position="87"/>
        <end position="96"/>
    </location>
</feature>
<feature type="region of interest" description="Disordered" evidence="1">
    <location>
        <begin position="69"/>
        <end position="101"/>
    </location>
</feature>
<evidence type="ECO:0000313" key="2">
    <source>
        <dbReference type="EMBL" id="KAK3350807.1"/>
    </source>
</evidence>
<dbReference type="RefSeq" id="XP_062684102.1">
    <property type="nucleotide sequence ID" value="XM_062825444.1"/>
</dbReference>
<protein>
    <submittedName>
        <fullName evidence="2">Uncharacterized protein</fullName>
    </submittedName>
</protein>
<proteinExistence type="predicted"/>
<sequence>MCNLTPTVRDFSGADRQTALCQLVKRTSEACQGPGVMKSSRTIGQCTFPHSSDIQIAEKEHRVHPISPAQSRFARQARQASPEFRRNTSHRGKCKGLRGEPGRILLHRGG</sequence>
<reference evidence="2" key="1">
    <citation type="journal article" date="2023" name="Mol. Phylogenet. Evol.">
        <title>Genome-scale phylogeny and comparative genomics of the fungal order Sordariales.</title>
        <authorList>
            <person name="Hensen N."/>
            <person name="Bonometti L."/>
            <person name="Westerberg I."/>
            <person name="Brannstrom I.O."/>
            <person name="Guillou S."/>
            <person name="Cros-Aarteil S."/>
            <person name="Calhoun S."/>
            <person name="Haridas S."/>
            <person name="Kuo A."/>
            <person name="Mondo S."/>
            <person name="Pangilinan J."/>
            <person name="Riley R."/>
            <person name="LaButti K."/>
            <person name="Andreopoulos B."/>
            <person name="Lipzen A."/>
            <person name="Chen C."/>
            <person name="Yan M."/>
            <person name="Daum C."/>
            <person name="Ng V."/>
            <person name="Clum A."/>
            <person name="Steindorff A."/>
            <person name="Ohm R.A."/>
            <person name="Martin F."/>
            <person name="Silar P."/>
            <person name="Natvig D.O."/>
            <person name="Lalanne C."/>
            <person name="Gautier V."/>
            <person name="Ament-Velasquez S.L."/>
            <person name="Kruys A."/>
            <person name="Hutchinson M.I."/>
            <person name="Powell A.J."/>
            <person name="Barry K."/>
            <person name="Miller A.N."/>
            <person name="Grigoriev I.V."/>
            <person name="Debuchy R."/>
            <person name="Gladieux P."/>
            <person name="Hiltunen Thoren M."/>
            <person name="Johannesson H."/>
        </authorList>
    </citation>
    <scope>NUCLEOTIDE SEQUENCE</scope>
    <source>
        <strain evidence="2">CBS 560.94</strain>
    </source>
</reference>
<evidence type="ECO:0000313" key="3">
    <source>
        <dbReference type="Proteomes" id="UP001278500"/>
    </source>
</evidence>
<feature type="compositionally biased region" description="Low complexity" evidence="1">
    <location>
        <begin position="69"/>
        <end position="82"/>
    </location>
</feature>
<dbReference type="AlphaFoldDB" id="A0AAE0JJI4"/>
<reference evidence="2" key="2">
    <citation type="submission" date="2023-06" db="EMBL/GenBank/DDBJ databases">
        <authorList>
            <consortium name="Lawrence Berkeley National Laboratory"/>
            <person name="Haridas S."/>
            <person name="Hensen N."/>
            <person name="Bonometti L."/>
            <person name="Westerberg I."/>
            <person name="Brannstrom I.O."/>
            <person name="Guillou S."/>
            <person name="Cros-Aarteil S."/>
            <person name="Calhoun S."/>
            <person name="Kuo A."/>
            <person name="Mondo S."/>
            <person name="Pangilinan J."/>
            <person name="Riley R."/>
            <person name="Labutti K."/>
            <person name="Andreopoulos B."/>
            <person name="Lipzen A."/>
            <person name="Chen C."/>
            <person name="Yanf M."/>
            <person name="Daum C."/>
            <person name="Ng V."/>
            <person name="Clum A."/>
            <person name="Steindorff A."/>
            <person name="Ohm R."/>
            <person name="Martin F."/>
            <person name="Silar P."/>
            <person name="Natvig D."/>
            <person name="Lalanne C."/>
            <person name="Gautier V."/>
            <person name="Ament-Velasquez S.L."/>
            <person name="Kruys A."/>
            <person name="Hutchinson M.I."/>
            <person name="Powell A.J."/>
            <person name="Barry K."/>
            <person name="Miller A.N."/>
            <person name="Grigoriev I.V."/>
            <person name="Debuchy R."/>
            <person name="Gladieux P."/>
            <person name="Thoren M.H."/>
            <person name="Johannesson H."/>
        </authorList>
    </citation>
    <scope>NUCLEOTIDE SEQUENCE</scope>
    <source>
        <strain evidence="2">CBS 560.94</strain>
    </source>
</reference>
<name>A0AAE0JJI4_9PEZI</name>
<dbReference type="GeneID" id="87862598"/>
<dbReference type="EMBL" id="JAUEPP010000002">
    <property type="protein sequence ID" value="KAK3350807.1"/>
    <property type="molecule type" value="Genomic_DNA"/>
</dbReference>
<organism evidence="2 3">
    <name type="scientific">Neurospora tetraspora</name>
    <dbReference type="NCBI Taxonomy" id="94610"/>
    <lineage>
        <taxon>Eukaryota</taxon>
        <taxon>Fungi</taxon>
        <taxon>Dikarya</taxon>
        <taxon>Ascomycota</taxon>
        <taxon>Pezizomycotina</taxon>
        <taxon>Sordariomycetes</taxon>
        <taxon>Sordariomycetidae</taxon>
        <taxon>Sordariales</taxon>
        <taxon>Sordariaceae</taxon>
        <taxon>Neurospora</taxon>
    </lineage>
</organism>
<accession>A0AAE0JJI4</accession>
<keyword evidence="3" id="KW-1185">Reference proteome</keyword>
<evidence type="ECO:0000256" key="1">
    <source>
        <dbReference type="SAM" id="MobiDB-lite"/>
    </source>
</evidence>
<comment type="caution">
    <text evidence="2">The sequence shown here is derived from an EMBL/GenBank/DDBJ whole genome shotgun (WGS) entry which is preliminary data.</text>
</comment>
<dbReference type="Proteomes" id="UP001278500">
    <property type="component" value="Unassembled WGS sequence"/>
</dbReference>